<evidence type="ECO:0000313" key="4">
    <source>
        <dbReference type="Proteomes" id="UP001430796"/>
    </source>
</evidence>
<name>A0ABS9HYL2_9GAMM</name>
<keyword evidence="1" id="KW-0812">Transmembrane</keyword>
<proteinExistence type="predicted"/>
<accession>A0ABS9HYL2</accession>
<keyword evidence="4" id="KW-1185">Reference proteome</keyword>
<feature type="transmembrane region" description="Helical" evidence="1">
    <location>
        <begin position="12"/>
        <end position="31"/>
    </location>
</feature>
<dbReference type="InterPro" id="IPR021878">
    <property type="entry name" value="TgpA_N"/>
</dbReference>
<dbReference type="Proteomes" id="UP001430796">
    <property type="component" value="Unassembled WGS sequence"/>
</dbReference>
<comment type="caution">
    <text evidence="3">The sequence shown here is derived from an EMBL/GenBank/DDBJ whole genome shotgun (WGS) entry which is preliminary data.</text>
</comment>
<evidence type="ECO:0000256" key="1">
    <source>
        <dbReference type="SAM" id="Phobius"/>
    </source>
</evidence>
<dbReference type="InterPro" id="IPR025403">
    <property type="entry name" value="TgpA-like_C"/>
</dbReference>
<dbReference type="Pfam" id="PF11992">
    <property type="entry name" value="TgpA_N"/>
    <property type="match status" value="1"/>
</dbReference>
<feature type="domain" description="Transglutaminase-like" evidence="2">
    <location>
        <begin position="405"/>
        <end position="476"/>
    </location>
</feature>
<dbReference type="SMART" id="SM00460">
    <property type="entry name" value="TGc"/>
    <property type="match status" value="1"/>
</dbReference>
<evidence type="ECO:0000313" key="3">
    <source>
        <dbReference type="EMBL" id="MCF7223473.1"/>
    </source>
</evidence>
<dbReference type="PANTHER" id="PTHR42736">
    <property type="entry name" value="PROTEIN-GLUTAMINE GAMMA-GLUTAMYLTRANSFERASE"/>
    <property type="match status" value="1"/>
</dbReference>
<feature type="transmembrane region" description="Helical" evidence="1">
    <location>
        <begin position="547"/>
        <end position="565"/>
    </location>
</feature>
<organism evidence="3 4">
    <name type="scientific">Marilutibacter chinensis</name>
    <dbReference type="NCBI Taxonomy" id="2912247"/>
    <lineage>
        <taxon>Bacteria</taxon>
        <taxon>Pseudomonadati</taxon>
        <taxon>Pseudomonadota</taxon>
        <taxon>Gammaproteobacteria</taxon>
        <taxon>Lysobacterales</taxon>
        <taxon>Lysobacteraceae</taxon>
        <taxon>Marilutibacter</taxon>
    </lineage>
</organism>
<dbReference type="InterPro" id="IPR038765">
    <property type="entry name" value="Papain-like_cys_pep_sf"/>
</dbReference>
<feature type="transmembrane region" description="Helical" evidence="1">
    <location>
        <begin position="37"/>
        <end position="53"/>
    </location>
</feature>
<keyword evidence="1" id="KW-0472">Membrane</keyword>
<evidence type="ECO:0000259" key="2">
    <source>
        <dbReference type="SMART" id="SM00460"/>
    </source>
</evidence>
<protein>
    <submittedName>
        <fullName evidence="3">DUF3488 and transglutaminase-like domain-containing protein</fullName>
    </submittedName>
</protein>
<dbReference type="SUPFAM" id="SSF54001">
    <property type="entry name" value="Cysteine proteinases"/>
    <property type="match status" value="1"/>
</dbReference>
<reference evidence="4" key="2">
    <citation type="submission" date="2022-01" db="EMBL/GenBank/DDBJ databases">
        <title>Lysobacter chinensis sp. nov., a bacterium isolated from cow dung compost.</title>
        <authorList>
            <person name="Zhou L.Y."/>
        </authorList>
    </citation>
    <scope>NUCLEOTIDE SEQUENCE [LARGE SCALE GENOMIC DNA]</scope>
    <source>
        <strain evidence="4">TLK-CK17</strain>
    </source>
</reference>
<dbReference type="InterPro" id="IPR052901">
    <property type="entry name" value="Bact_TGase-like"/>
</dbReference>
<dbReference type="Pfam" id="PF01841">
    <property type="entry name" value="Transglut_core"/>
    <property type="match status" value="1"/>
</dbReference>
<dbReference type="PANTHER" id="PTHR42736:SF1">
    <property type="entry name" value="PROTEIN-GLUTAMINE GAMMA-GLUTAMYLTRANSFERASE"/>
    <property type="match status" value="1"/>
</dbReference>
<dbReference type="EMBL" id="JAKJPO010000016">
    <property type="protein sequence ID" value="MCF7223473.1"/>
    <property type="molecule type" value="Genomic_DNA"/>
</dbReference>
<keyword evidence="1" id="KW-1133">Transmembrane helix</keyword>
<reference evidence="3 4" key="1">
    <citation type="submission" date="2022-01" db="EMBL/GenBank/DDBJ databases">
        <title>Lysobacter chinensis sp. nov., a bacterium isolated from cow dung compost.</title>
        <authorList>
            <person name="Liu Y."/>
        </authorList>
    </citation>
    <scope>NUCLEOTIDE SEQUENCE [LARGE SCALE GENOMIC DNA]</scope>
    <source>
        <strain evidence="3 4">TLK-CK17</strain>
    </source>
</reference>
<gene>
    <name evidence="3" type="ORF">L3V18_17065</name>
</gene>
<dbReference type="InterPro" id="IPR002931">
    <property type="entry name" value="Transglutaminase-like"/>
</dbReference>
<feature type="transmembrane region" description="Helical" evidence="1">
    <location>
        <begin position="169"/>
        <end position="187"/>
    </location>
</feature>
<feature type="transmembrane region" description="Helical" evidence="1">
    <location>
        <begin position="65"/>
        <end position="95"/>
    </location>
</feature>
<dbReference type="Gene3D" id="3.10.620.30">
    <property type="match status" value="1"/>
</dbReference>
<dbReference type="RefSeq" id="WP_237056516.1">
    <property type="nucleotide sequence ID" value="NZ_JAKJPO010000016.1"/>
</dbReference>
<reference evidence="3 4" key="3">
    <citation type="submission" date="2022-01" db="EMBL/GenBank/DDBJ databases">
        <authorList>
            <person name="Zhou L.Y."/>
        </authorList>
    </citation>
    <scope>NUCLEOTIDE SEQUENCE [LARGE SCALE GENOMIC DNA]</scope>
    <source>
        <strain evidence="3 4">TLK-CK17</strain>
    </source>
</reference>
<sequence>MPRRATGERLDTGTRVAVLGTAALCLLPLLLQLPPRIGILVALTAVLMTAVSWRQPMPGLLRSLLALALVGVVMAMTGFSIGRDVGCALLAAMIAAKPAETYSLRDARSLLGFALFAPFATFLLDQGPLSLLSGLVASVVALTTLQRLADIEAGDPGSPALDWRRFTAIGRLLAIGLPLALAAFWLFPRLGNPLWGIPERSLARPGLSDSMRPGEWVDLMADDTPTLRVKFFGQAPPTSQMYWRGPVLWDFDGREWTQPRWLRGLPPAPMEPATPGWDYEIEVEPTDDRLLVALDLLRSAPDDSRLAIDHSLFSPRPLTSLTRWRMRSAPPARYDADLGAVLRQRALALPDGYNPRTLALARQWRREAGRDDAAIVRRALDWIRREFAYTLTTPLPGRHSVDEFLFDHKAGFCEHFSSAFVVLMRGAGIPARVVTGYTGGYYNRIGDYWLVRRSDAHAWAEVWLPERGWIRVDPTAAVAPERIYDTLADRAPGAGGLFGGLANVTPAFELSDWLRRGWNDFVLGFDADRQRHLLQPLGIDRLEPRQMILLFALAAAIAVLWMAWLSHRGERERDPLLRAWHRLDRRYARLGLARAAHETAGDWARRVAAARPDLGPELNGLSQRFAEWRYAGGQAGPGERTRLKALIRALRRHRPQRPRIPGEHR</sequence>
<dbReference type="Pfam" id="PF13559">
    <property type="entry name" value="DUF4129"/>
    <property type="match status" value="1"/>
</dbReference>